<dbReference type="GO" id="GO:0016787">
    <property type="term" value="F:hydrolase activity"/>
    <property type="evidence" value="ECO:0007669"/>
    <property type="project" value="UniProtKB-KW"/>
</dbReference>
<comment type="caution">
    <text evidence="1">The sequence shown here is derived from an EMBL/GenBank/DDBJ whole genome shotgun (WGS) entry which is preliminary data.</text>
</comment>
<evidence type="ECO:0000313" key="1">
    <source>
        <dbReference type="EMBL" id="PML57521.1"/>
    </source>
</evidence>
<dbReference type="Pfam" id="PF12375">
    <property type="entry name" value="DUF3653"/>
    <property type="match status" value="1"/>
</dbReference>
<dbReference type="InterPro" id="IPR021077">
    <property type="entry name" value="Phage_phi-Lf_Orf112"/>
</dbReference>
<keyword evidence="1" id="KW-0378">Hydrolase</keyword>
<sequence>MLTPHFADLVHHHFDDIHDAAAFFHVQPITVQRWLSGEVPVNPMAEKLMNIHARGYLPLDHRWNGFRVHFDRATLITPERREFNPKELLSFAYWRDEHRQLVERHGRIDSPKFYPPKEHPLPFRGGRRMPAKPWVPAKFK</sequence>
<evidence type="ECO:0000313" key="2">
    <source>
        <dbReference type="Proteomes" id="UP000235746"/>
    </source>
</evidence>
<name>A0A2N7IIS3_9VIBR</name>
<dbReference type="AlphaFoldDB" id="A0A2N7IIS3"/>
<protein>
    <submittedName>
        <fullName evidence="1">S-adenosylhomocysteine hydrolase</fullName>
    </submittedName>
</protein>
<gene>
    <name evidence="1" type="ORF">BCT74_19880</name>
</gene>
<dbReference type="Proteomes" id="UP000235746">
    <property type="component" value="Unassembled WGS sequence"/>
</dbReference>
<dbReference type="RefSeq" id="WP_102578538.1">
    <property type="nucleotide sequence ID" value="NZ_MCYL01000011.1"/>
</dbReference>
<proteinExistence type="predicted"/>
<accession>A0A2N7IIS3</accession>
<dbReference type="EMBL" id="MCYL01000011">
    <property type="protein sequence ID" value="PML57521.1"/>
    <property type="molecule type" value="Genomic_DNA"/>
</dbReference>
<reference evidence="2" key="1">
    <citation type="submission" date="2016-07" db="EMBL/GenBank/DDBJ databases">
        <title>Nontailed viruses are major unrecognized killers of bacteria in the ocean.</title>
        <authorList>
            <person name="Kauffman K."/>
            <person name="Hussain F."/>
            <person name="Yang J."/>
            <person name="Arevalo P."/>
            <person name="Brown J."/>
            <person name="Cutler M."/>
            <person name="Kelly L."/>
            <person name="Polz M.F."/>
        </authorList>
    </citation>
    <scope>NUCLEOTIDE SEQUENCE [LARGE SCALE GENOMIC DNA]</scope>
    <source>
        <strain evidence="2">10N.261.51.B8</strain>
    </source>
</reference>
<organism evidence="1 2">
    <name type="scientific">Vibrio lentus</name>
    <dbReference type="NCBI Taxonomy" id="136468"/>
    <lineage>
        <taxon>Bacteria</taxon>
        <taxon>Pseudomonadati</taxon>
        <taxon>Pseudomonadota</taxon>
        <taxon>Gammaproteobacteria</taxon>
        <taxon>Vibrionales</taxon>
        <taxon>Vibrionaceae</taxon>
        <taxon>Vibrio</taxon>
    </lineage>
</organism>